<comment type="similarity">
    <text evidence="2">Belongs to the BexD/CtrA/VexA family.</text>
</comment>
<keyword evidence="10" id="KW-0626">Porin</keyword>
<protein>
    <submittedName>
        <fullName evidence="18">Sugar transporter</fullName>
    </submittedName>
</protein>
<evidence type="ECO:0000259" key="17">
    <source>
        <dbReference type="Pfam" id="PF22461"/>
    </source>
</evidence>
<keyword evidence="4" id="KW-1134">Transmembrane beta strand</keyword>
<comment type="subcellular location">
    <subcellularLocation>
        <location evidence="1">Cell outer membrane</location>
        <topology evidence="1">Multi-pass membrane protein</topology>
    </subcellularLocation>
</comment>
<keyword evidence="13" id="KW-0998">Cell outer membrane</keyword>
<dbReference type="AlphaFoldDB" id="A0A2S5CMT3"/>
<evidence type="ECO:0000256" key="13">
    <source>
        <dbReference type="ARBA" id="ARBA00023237"/>
    </source>
</evidence>
<evidence type="ECO:0000256" key="5">
    <source>
        <dbReference type="ARBA" id="ARBA00022597"/>
    </source>
</evidence>
<evidence type="ECO:0000256" key="3">
    <source>
        <dbReference type="ARBA" id="ARBA00022448"/>
    </source>
</evidence>
<evidence type="ECO:0000256" key="10">
    <source>
        <dbReference type="ARBA" id="ARBA00023114"/>
    </source>
</evidence>
<evidence type="ECO:0000313" key="18">
    <source>
        <dbReference type="EMBL" id="POZ52121.1"/>
    </source>
</evidence>
<organism evidence="18 19">
    <name type="scientific">Methylovulum psychrotolerans</name>
    <dbReference type="NCBI Taxonomy" id="1704499"/>
    <lineage>
        <taxon>Bacteria</taxon>
        <taxon>Pseudomonadati</taxon>
        <taxon>Pseudomonadota</taxon>
        <taxon>Gammaproteobacteria</taxon>
        <taxon>Methylococcales</taxon>
        <taxon>Methylococcaceae</taxon>
        <taxon>Methylovulum</taxon>
    </lineage>
</organism>
<evidence type="ECO:0000256" key="7">
    <source>
        <dbReference type="ARBA" id="ARBA00022729"/>
    </source>
</evidence>
<evidence type="ECO:0000256" key="8">
    <source>
        <dbReference type="ARBA" id="ARBA00023047"/>
    </source>
</evidence>
<dbReference type="EMBL" id="PGFZ01000004">
    <property type="protein sequence ID" value="POZ52121.1"/>
    <property type="molecule type" value="Genomic_DNA"/>
</dbReference>
<dbReference type="PANTHER" id="PTHR33619:SF3">
    <property type="entry name" value="POLYSACCHARIDE EXPORT PROTEIN GFCE-RELATED"/>
    <property type="match status" value="1"/>
</dbReference>
<name>A0A2S5CMT3_9GAMM</name>
<keyword evidence="8" id="KW-0625">Polysaccharide transport</keyword>
<evidence type="ECO:0000313" key="19">
    <source>
        <dbReference type="Proteomes" id="UP000237423"/>
    </source>
</evidence>
<gene>
    <name evidence="18" type="ORF">AADEFJLK_02343</name>
</gene>
<dbReference type="GO" id="GO:0009279">
    <property type="term" value="C:cell outer membrane"/>
    <property type="evidence" value="ECO:0007669"/>
    <property type="project" value="UniProtKB-SubCell"/>
</dbReference>
<comment type="caution">
    <text evidence="18">The sequence shown here is derived from an EMBL/GenBank/DDBJ whole genome shotgun (WGS) entry which is preliminary data.</text>
</comment>
<keyword evidence="12" id="KW-0564">Palmitate</keyword>
<evidence type="ECO:0000256" key="15">
    <source>
        <dbReference type="SAM" id="SignalP"/>
    </source>
</evidence>
<feature type="chain" id="PRO_5015670533" evidence="15">
    <location>
        <begin position="30"/>
        <end position="369"/>
    </location>
</feature>
<accession>A0A2S5CMT3</accession>
<dbReference type="InterPro" id="IPR054765">
    <property type="entry name" value="SLBB_dom"/>
</dbReference>
<keyword evidence="7 15" id="KW-0732">Signal</keyword>
<evidence type="ECO:0000256" key="6">
    <source>
        <dbReference type="ARBA" id="ARBA00022692"/>
    </source>
</evidence>
<keyword evidence="5 18" id="KW-0762">Sugar transport</keyword>
<dbReference type="RefSeq" id="WP_249028028.1">
    <property type="nucleotide sequence ID" value="NZ_PGFZ01000004.1"/>
</dbReference>
<keyword evidence="14" id="KW-0449">Lipoprotein</keyword>
<evidence type="ECO:0000256" key="2">
    <source>
        <dbReference type="ARBA" id="ARBA00009450"/>
    </source>
</evidence>
<proteinExistence type="inferred from homology"/>
<evidence type="ECO:0000256" key="1">
    <source>
        <dbReference type="ARBA" id="ARBA00004571"/>
    </source>
</evidence>
<evidence type="ECO:0000256" key="11">
    <source>
        <dbReference type="ARBA" id="ARBA00023136"/>
    </source>
</evidence>
<evidence type="ECO:0000256" key="12">
    <source>
        <dbReference type="ARBA" id="ARBA00023139"/>
    </source>
</evidence>
<evidence type="ECO:0000256" key="4">
    <source>
        <dbReference type="ARBA" id="ARBA00022452"/>
    </source>
</evidence>
<sequence length="369" mass="40258">MYSMYRLMPLLLALLLPACSLTPGMQMKAEDNLSDVLVPVSVNGKMTKAKLKIVPITADLIIERENVRQGAADTLPPVDNSKTVYRLGPHDRVQITVWEHPELNDPGGEKILPELAGKVVDDDGLLYYPYIGNLPVAGKTVPEVRMMLTHELSKYFKKVKLDVRVLSFQSHRAAVVGEVKTPGIQAMTETPLTVAEAISRAGGASENADLSNVALARGGKLYKLDVLALYETGGIKQNLLLQDGDVLNIPDRKDNKVFVMGEVGRQQALDIHKGRLSLAQALSEASGLDFNSSRPEQIYVIRTSAVNPEIFQLNAESPDALILADQFPLQAHDTVFVGTAGVTKWSRVLNQILPGSFTSIMTRASYVGM</sequence>
<keyword evidence="6" id="KW-0812">Transmembrane</keyword>
<keyword evidence="11" id="KW-0472">Membrane</keyword>
<feature type="domain" description="SLBB" evidence="17">
    <location>
        <begin position="256"/>
        <end position="337"/>
    </location>
</feature>
<dbReference type="GO" id="GO:0046930">
    <property type="term" value="C:pore complex"/>
    <property type="evidence" value="ECO:0007669"/>
    <property type="project" value="UniProtKB-KW"/>
</dbReference>
<evidence type="ECO:0000256" key="9">
    <source>
        <dbReference type="ARBA" id="ARBA00023065"/>
    </source>
</evidence>
<feature type="domain" description="Polysaccharide export protein N-terminal" evidence="16">
    <location>
        <begin position="81"/>
        <end position="165"/>
    </location>
</feature>
<dbReference type="Gene3D" id="3.30.1950.10">
    <property type="entry name" value="wza like domain"/>
    <property type="match status" value="1"/>
</dbReference>
<dbReference type="Gene3D" id="3.10.560.10">
    <property type="entry name" value="Outer membrane lipoprotein wza domain like"/>
    <property type="match status" value="2"/>
</dbReference>
<evidence type="ECO:0000256" key="14">
    <source>
        <dbReference type="ARBA" id="ARBA00023288"/>
    </source>
</evidence>
<dbReference type="GO" id="GO:0015288">
    <property type="term" value="F:porin activity"/>
    <property type="evidence" value="ECO:0007669"/>
    <property type="project" value="UniProtKB-KW"/>
</dbReference>
<keyword evidence="9" id="KW-0406">Ion transport</keyword>
<dbReference type="Proteomes" id="UP000237423">
    <property type="component" value="Unassembled WGS sequence"/>
</dbReference>
<feature type="signal peptide" evidence="15">
    <location>
        <begin position="1"/>
        <end position="29"/>
    </location>
</feature>
<dbReference type="Pfam" id="PF22461">
    <property type="entry name" value="SLBB_2"/>
    <property type="match status" value="2"/>
</dbReference>
<dbReference type="GO" id="GO:0015159">
    <property type="term" value="F:polysaccharide transmembrane transporter activity"/>
    <property type="evidence" value="ECO:0007669"/>
    <property type="project" value="InterPro"/>
</dbReference>
<feature type="domain" description="SLBB" evidence="17">
    <location>
        <begin position="172"/>
        <end position="249"/>
    </location>
</feature>
<reference evidence="18 19" key="1">
    <citation type="submission" date="2017-11" db="EMBL/GenBank/DDBJ databases">
        <title>Draft Genome Sequence of Methylobacter psychrotolerans Sph1T, an Obligate Methanotroph from Low-Temperature Environments.</title>
        <authorList>
            <person name="Oshkin I.Y."/>
            <person name="Miroshnikov K."/>
            <person name="Belova S.E."/>
            <person name="Korzhenkov A."/>
            <person name="Toshchakov S.V."/>
            <person name="Dedysh S.N."/>
        </authorList>
    </citation>
    <scope>NUCLEOTIDE SEQUENCE [LARGE SCALE GENOMIC DNA]</scope>
    <source>
        <strain evidence="18 19">Sph1</strain>
    </source>
</reference>
<dbReference type="InterPro" id="IPR049712">
    <property type="entry name" value="Poly_export"/>
</dbReference>
<evidence type="ECO:0000259" key="16">
    <source>
        <dbReference type="Pfam" id="PF02563"/>
    </source>
</evidence>
<dbReference type="GO" id="GO:0006811">
    <property type="term" value="P:monoatomic ion transport"/>
    <property type="evidence" value="ECO:0007669"/>
    <property type="project" value="UniProtKB-KW"/>
</dbReference>
<dbReference type="PANTHER" id="PTHR33619">
    <property type="entry name" value="POLYSACCHARIDE EXPORT PROTEIN GFCE-RELATED"/>
    <property type="match status" value="1"/>
</dbReference>
<dbReference type="Pfam" id="PF02563">
    <property type="entry name" value="Poly_export"/>
    <property type="match status" value="1"/>
</dbReference>
<dbReference type="InterPro" id="IPR003715">
    <property type="entry name" value="Poly_export_N"/>
</dbReference>
<keyword evidence="3" id="KW-0813">Transport</keyword>